<dbReference type="KEGG" id="roz:CBI38_01545"/>
<dbReference type="SMART" id="SM00382">
    <property type="entry name" value="AAA"/>
    <property type="match status" value="2"/>
</dbReference>
<dbReference type="RefSeq" id="WP_109325822.1">
    <property type="nucleotide sequence ID" value="NZ_CP021354.1"/>
</dbReference>
<keyword evidence="7" id="KW-1185">Reference proteome</keyword>
<reference evidence="6 7" key="1">
    <citation type="submission" date="2017-05" db="EMBL/GenBank/DDBJ databases">
        <title>Isolation of Rhodococcus sp. S2-17 biodegrading of BP-3.</title>
        <authorList>
            <person name="Lee Y."/>
            <person name="Kim K.H."/>
            <person name="Chun B.H."/>
            <person name="Jung H.S."/>
            <person name="Jeon C.O."/>
        </authorList>
    </citation>
    <scope>NUCLEOTIDE SEQUENCE [LARGE SCALE GENOMIC DNA]</scope>
    <source>
        <strain evidence="6 7">S2-17</strain>
    </source>
</reference>
<dbReference type="EMBL" id="CP021354">
    <property type="protein sequence ID" value="AWK70444.1"/>
    <property type="molecule type" value="Genomic_DNA"/>
</dbReference>
<dbReference type="CDD" id="cd03257">
    <property type="entry name" value="ABC_NikE_OppD_transporters"/>
    <property type="match status" value="1"/>
</dbReference>
<dbReference type="PROSITE" id="PS50893">
    <property type="entry name" value="ABC_TRANSPORTER_2"/>
    <property type="match status" value="2"/>
</dbReference>
<comment type="similarity">
    <text evidence="1">Belongs to the ABC transporter superfamily.</text>
</comment>
<dbReference type="GO" id="GO:0016887">
    <property type="term" value="F:ATP hydrolysis activity"/>
    <property type="evidence" value="ECO:0007669"/>
    <property type="project" value="InterPro"/>
</dbReference>
<dbReference type="Pfam" id="PF00005">
    <property type="entry name" value="ABC_tran"/>
    <property type="match status" value="2"/>
</dbReference>
<dbReference type="Gene3D" id="3.40.50.300">
    <property type="entry name" value="P-loop containing nucleotide triphosphate hydrolases"/>
    <property type="match status" value="2"/>
</dbReference>
<dbReference type="InterPro" id="IPR003593">
    <property type="entry name" value="AAA+_ATPase"/>
</dbReference>
<keyword evidence="4" id="KW-0067">ATP-binding</keyword>
<feature type="domain" description="ABC transporter" evidence="5">
    <location>
        <begin position="6"/>
        <end position="244"/>
    </location>
</feature>
<evidence type="ECO:0000256" key="1">
    <source>
        <dbReference type="ARBA" id="ARBA00005417"/>
    </source>
</evidence>
<evidence type="ECO:0000259" key="5">
    <source>
        <dbReference type="PROSITE" id="PS50893"/>
    </source>
</evidence>
<proteinExistence type="inferred from homology"/>
<dbReference type="InterPro" id="IPR017871">
    <property type="entry name" value="ABC_transporter-like_CS"/>
</dbReference>
<feature type="domain" description="ABC transporter" evidence="5">
    <location>
        <begin position="241"/>
        <end position="470"/>
    </location>
</feature>
<dbReference type="GO" id="GO:0005524">
    <property type="term" value="F:ATP binding"/>
    <property type="evidence" value="ECO:0007669"/>
    <property type="project" value="UniProtKB-KW"/>
</dbReference>
<keyword evidence="3" id="KW-0547">Nucleotide-binding</keyword>
<protein>
    <recommendedName>
        <fullName evidence="5">ABC transporter domain-containing protein</fullName>
    </recommendedName>
</protein>
<dbReference type="OrthoDB" id="8036461at2"/>
<dbReference type="PANTHER" id="PTHR43776">
    <property type="entry name" value="TRANSPORT ATP-BINDING PROTEIN"/>
    <property type="match status" value="1"/>
</dbReference>
<dbReference type="InterPro" id="IPR050319">
    <property type="entry name" value="ABC_transp_ATP-bind"/>
</dbReference>
<keyword evidence="2" id="KW-0813">Transport</keyword>
<evidence type="ECO:0000256" key="2">
    <source>
        <dbReference type="ARBA" id="ARBA00022448"/>
    </source>
</evidence>
<name>A0A2S2BPE8_9NOCA</name>
<dbReference type="SUPFAM" id="SSF52540">
    <property type="entry name" value="P-loop containing nucleoside triphosphate hydrolases"/>
    <property type="match status" value="2"/>
</dbReference>
<sequence length="471" mass="49494">MTDPAVVAEHLTITAAGTAAPLLQGGSITLRPGTVTAITGESGSGKTTLLQAIVGYLPAGARRESGSLRVLGHDVLTMEPEPLRRLRRAHLAFVGQDPGSALNPTMRVGALLREVAATRDPDKPARVLERVQLPASVLHRRPGALSGGQQRRVALARALIRGVDVLLVDEPFAGLDGRVRREVADVLRRLADTGVAVAVSGHDTTILHELADHTVHLGVPVTTRVHTTATTAETPRGSAVLSASGLGLVRGGRAVLAGVDLSVHPGEATAVLGESGAGKTTLARVLAGLESAATGTMRLHEAPLRLPIARRPRSLRGRIQLIPQNPLSTLNPAHTVGHTLARPLRRRGVRGRAHLDSTVTALLATVGLTGAFAARYPSELSGGQRQRISIARALAAEPDVLICDEVTSALDAATAQSVMDVLRGTMHERHTSLIVITHDLELAARYCRDVLVIDDGRVVESGSYAAADRLR</sequence>
<dbReference type="GO" id="GO:0055085">
    <property type="term" value="P:transmembrane transport"/>
    <property type="evidence" value="ECO:0007669"/>
    <property type="project" value="UniProtKB-ARBA"/>
</dbReference>
<evidence type="ECO:0000313" key="7">
    <source>
        <dbReference type="Proteomes" id="UP000245711"/>
    </source>
</evidence>
<evidence type="ECO:0000256" key="3">
    <source>
        <dbReference type="ARBA" id="ARBA00022741"/>
    </source>
</evidence>
<dbReference type="InterPro" id="IPR027417">
    <property type="entry name" value="P-loop_NTPase"/>
</dbReference>
<dbReference type="Proteomes" id="UP000245711">
    <property type="component" value="Chromosome"/>
</dbReference>
<organism evidence="6 7">
    <name type="scientific">Rhodococcus oxybenzonivorans</name>
    <dbReference type="NCBI Taxonomy" id="1990687"/>
    <lineage>
        <taxon>Bacteria</taxon>
        <taxon>Bacillati</taxon>
        <taxon>Actinomycetota</taxon>
        <taxon>Actinomycetes</taxon>
        <taxon>Mycobacteriales</taxon>
        <taxon>Nocardiaceae</taxon>
        <taxon>Rhodococcus</taxon>
    </lineage>
</organism>
<gene>
    <name evidence="6" type="ORF">CBI38_01545</name>
</gene>
<evidence type="ECO:0000313" key="6">
    <source>
        <dbReference type="EMBL" id="AWK70444.1"/>
    </source>
</evidence>
<dbReference type="PANTHER" id="PTHR43776:SF7">
    <property type="entry name" value="D,D-DIPEPTIDE TRANSPORT ATP-BINDING PROTEIN DDPF-RELATED"/>
    <property type="match status" value="1"/>
</dbReference>
<dbReference type="PROSITE" id="PS00211">
    <property type="entry name" value="ABC_TRANSPORTER_1"/>
    <property type="match status" value="2"/>
</dbReference>
<evidence type="ECO:0000256" key="4">
    <source>
        <dbReference type="ARBA" id="ARBA00022840"/>
    </source>
</evidence>
<accession>A0A2S2BPE8</accession>
<dbReference type="InterPro" id="IPR003439">
    <property type="entry name" value="ABC_transporter-like_ATP-bd"/>
</dbReference>
<dbReference type="AlphaFoldDB" id="A0A2S2BPE8"/>